<dbReference type="RefSeq" id="XP_067922847.1">
    <property type="nucleotide sequence ID" value="XM_068065175.1"/>
</dbReference>
<comment type="caution">
    <text evidence="2">The sequence shown here is derived from an EMBL/GenBank/DDBJ whole genome shotgun (WGS) entry which is preliminary data.</text>
</comment>
<dbReference type="GeneID" id="94428386"/>
<feature type="region of interest" description="Disordered" evidence="1">
    <location>
        <begin position="1"/>
        <end position="53"/>
    </location>
</feature>
<name>A0A2C6KZI4_9APIC</name>
<evidence type="ECO:0000313" key="2">
    <source>
        <dbReference type="EMBL" id="PHJ21163.1"/>
    </source>
</evidence>
<protein>
    <submittedName>
        <fullName evidence="2">Uncharacterized protein</fullName>
    </submittedName>
</protein>
<gene>
    <name evidence="2" type="ORF">CSUI_004994</name>
</gene>
<dbReference type="EMBL" id="MIGC01002394">
    <property type="protein sequence ID" value="PHJ21163.1"/>
    <property type="molecule type" value="Genomic_DNA"/>
</dbReference>
<proteinExistence type="predicted"/>
<reference evidence="2 3" key="1">
    <citation type="journal article" date="2017" name="Int. J. Parasitol.">
        <title>The genome of the protozoan parasite Cystoisospora suis and a reverse vaccinology approach to identify vaccine candidates.</title>
        <authorList>
            <person name="Palmieri N."/>
            <person name="Shrestha A."/>
            <person name="Ruttkowski B."/>
            <person name="Beck T."/>
            <person name="Vogl C."/>
            <person name="Tomley F."/>
            <person name="Blake D.P."/>
            <person name="Joachim A."/>
        </authorList>
    </citation>
    <scope>NUCLEOTIDE SEQUENCE [LARGE SCALE GENOMIC DNA]</scope>
    <source>
        <strain evidence="2 3">Wien I</strain>
    </source>
</reference>
<dbReference type="Proteomes" id="UP000221165">
    <property type="component" value="Unassembled WGS sequence"/>
</dbReference>
<accession>A0A2C6KZI4</accession>
<dbReference type="AlphaFoldDB" id="A0A2C6KZI4"/>
<evidence type="ECO:0000256" key="1">
    <source>
        <dbReference type="SAM" id="MobiDB-lite"/>
    </source>
</evidence>
<sequence>MKVGDRKDNPPNEKYEKKEYEQERQVERKEESTEVKQDDPQHRPRVLAESRRR</sequence>
<evidence type="ECO:0000313" key="3">
    <source>
        <dbReference type="Proteomes" id="UP000221165"/>
    </source>
</evidence>
<keyword evidence="3" id="KW-1185">Reference proteome</keyword>
<dbReference type="VEuPathDB" id="ToxoDB:CSUI_004994"/>
<organism evidence="2 3">
    <name type="scientific">Cystoisospora suis</name>
    <dbReference type="NCBI Taxonomy" id="483139"/>
    <lineage>
        <taxon>Eukaryota</taxon>
        <taxon>Sar</taxon>
        <taxon>Alveolata</taxon>
        <taxon>Apicomplexa</taxon>
        <taxon>Conoidasida</taxon>
        <taxon>Coccidia</taxon>
        <taxon>Eucoccidiorida</taxon>
        <taxon>Eimeriorina</taxon>
        <taxon>Sarcocystidae</taxon>
        <taxon>Cystoisospora</taxon>
    </lineage>
</organism>